<dbReference type="RefSeq" id="WP_248158278.1">
    <property type="nucleotide sequence ID" value="NZ_JALNMJ010000022.1"/>
</dbReference>
<name>A0ABT0H2A5_9HYPH</name>
<protein>
    <submittedName>
        <fullName evidence="1">Uncharacterized protein</fullName>
    </submittedName>
</protein>
<gene>
    <name evidence="1" type="ORF">M0H32_23835</name>
</gene>
<keyword evidence="2" id="KW-1185">Reference proteome</keyword>
<dbReference type="Proteomes" id="UP001431221">
    <property type="component" value="Unassembled WGS sequence"/>
</dbReference>
<dbReference type="EMBL" id="JALNMJ010000022">
    <property type="protein sequence ID" value="MCK7615208.1"/>
    <property type="molecule type" value="Genomic_DNA"/>
</dbReference>
<comment type="caution">
    <text evidence="1">The sequence shown here is derived from an EMBL/GenBank/DDBJ whole genome shotgun (WGS) entry which is preliminary data.</text>
</comment>
<evidence type="ECO:0000313" key="1">
    <source>
        <dbReference type="EMBL" id="MCK7615208.1"/>
    </source>
</evidence>
<proteinExistence type="predicted"/>
<sequence>MAGSDSSALFDVVAKTRDGKAGQYAKITCACGKSYEVFASGGVNGRPLPVEPLRRKFQRAGWIVGSKRTKHTCPVCQTTLTGTPKADPPPEPTPADRRAILEALEIVFCPEKGFDDGYDDGRVAEEKNVPRKWVEDIREQLLGPIPAPPVDHIAEARAALKDLATAGAELADAVEAANKARLRVADQLVVLSKHLEEVGR</sequence>
<accession>A0ABT0H2A5</accession>
<organism evidence="1 2">
    <name type="scientific">Roseibium sediminicola</name>
    <dbReference type="NCBI Taxonomy" id="2933272"/>
    <lineage>
        <taxon>Bacteria</taxon>
        <taxon>Pseudomonadati</taxon>
        <taxon>Pseudomonadota</taxon>
        <taxon>Alphaproteobacteria</taxon>
        <taxon>Hyphomicrobiales</taxon>
        <taxon>Stappiaceae</taxon>
        <taxon>Roseibium</taxon>
    </lineage>
</organism>
<evidence type="ECO:0000313" key="2">
    <source>
        <dbReference type="Proteomes" id="UP001431221"/>
    </source>
</evidence>
<reference evidence="1" key="1">
    <citation type="submission" date="2022-04" db="EMBL/GenBank/DDBJ databases">
        <title>Roseibium sp. CAU 1639 isolated from mud.</title>
        <authorList>
            <person name="Kim W."/>
        </authorList>
    </citation>
    <scope>NUCLEOTIDE SEQUENCE</scope>
    <source>
        <strain evidence="1">CAU 1639</strain>
    </source>
</reference>